<proteinExistence type="inferred from homology"/>
<dbReference type="GO" id="GO:0004550">
    <property type="term" value="F:nucleoside diphosphate kinase activity"/>
    <property type="evidence" value="ECO:0007669"/>
    <property type="project" value="UniProtKB-EC"/>
</dbReference>
<dbReference type="AlphaFoldDB" id="A0A834B483"/>
<accession>A0A834B483</accession>
<comment type="caution">
    <text evidence="18">The sequence shown here is derived from an EMBL/GenBank/DDBJ whole genome shotgun (WGS) entry which is preliminary data.</text>
</comment>
<keyword evidence="8" id="KW-0963">Cytoplasm</keyword>
<evidence type="ECO:0000313" key="18">
    <source>
        <dbReference type="EMBL" id="KAF6122963.1"/>
    </source>
</evidence>
<evidence type="ECO:0000256" key="10">
    <source>
        <dbReference type="ARBA" id="ARBA00022741"/>
    </source>
</evidence>
<feature type="compositionally biased region" description="Basic residues" evidence="17">
    <location>
        <begin position="395"/>
        <end position="412"/>
    </location>
</feature>
<comment type="subcellular location">
    <subcellularLocation>
        <location evidence="4">Cytoplasm</location>
        <location evidence="4">Cytosol</location>
    </subcellularLocation>
</comment>
<dbReference type="InterPro" id="IPR000850">
    <property type="entry name" value="Adenylat/UMP-CMP_kin"/>
</dbReference>
<dbReference type="Gene3D" id="3.40.50.300">
    <property type="entry name" value="P-loop containing nucleotide triphosphate hydrolases"/>
    <property type="match status" value="2"/>
</dbReference>
<evidence type="ECO:0000256" key="7">
    <source>
        <dbReference type="ARBA" id="ARBA00012966"/>
    </source>
</evidence>
<dbReference type="CDD" id="cd01428">
    <property type="entry name" value="ADK"/>
    <property type="match status" value="2"/>
</dbReference>
<evidence type="ECO:0000256" key="15">
    <source>
        <dbReference type="ARBA" id="ARBA00042874"/>
    </source>
</evidence>
<protein>
    <recommendedName>
        <fullName evidence="13">Adenylate kinase 8</fullName>
        <ecNumber evidence="6">2.7.4.3</ecNumber>
        <ecNumber evidence="7">2.7.4.6</ecNumber>
    </recommendedName>
    <alternativeName>
        <fullName evidence="15">ATP-AMP transphosphorylase 8</fullName>
    </alternativeName>
</protein>
<dbReference type="FunFam" id="3.40.50.300:FF:001617">
    <property type="entry name" value="Adenylate kinase 8"/>
    <property type="match status" value="1"/>
</dbReference>
<evidence type="ECO:0000256" key="3">
    <source>
        <dbReference type="ARBA" id="ARBA00000937"/>
    </source>
</evidence>
<evidence type="ECO:0000256" key="16">
    <source>
        <dbReference type="RuleBase" id="RU003330"/>
    </source>
</evidence>
<dbReference type="GO" id="GO:0004017">
    <property type="term" value="F:AMP kinase activity"/>
    <property type="evidence" value="ECO:0007669"/>
    <property type="project" value="UniProtKB-EC"/>
</dbReference>
<evidence type="ECO:0000256" key="13">
    <source>
        <dbReference type="ARBA" id="ARBA00029501"/>
    </source>
</evidence>
<dbReference type="PRINTS" id="PR00094">
    <property type="entry name" value="ADENYLTKNASE"/>
</dbReference>
<keyword evidence="10" id="KW-0547">Nucleotide-binding</keyword>
<dbReference type="SUPFAM" id="SSF57774">
    <property type="entry name" value="Microbial and mitochondrial ADK, insert 'zinc finger' domain"/>
    <property type="match status" value="1"/>
</dbReference>
<dbReference type="EMBL" id="JABVXQ010000002">
    <property type="protein sequence ID" value="KAF6122963.1"/>
    <property type="molecule type" value="Genomic_DNA"/>
</dbReference>
<evidence type="ECO:0000256" key="17">
    <source>
        <dbReference type="SAM" id="MobiDB-lite"/>
    </source>
</evidence>
<feature type="region of interest" description="Disordered" evidence="17">
    <location>
        <begin position="387"/>
        <end position="434"/>
    </location>
</feature>
<evidence type="ECO:0000256" key="2">
    <source>
        <dbReference type="ARBA" id="ARBA00000582"/>
    </source>
</evidence>
<gene>
    <name evidence="18" type="ORF">HJG60_000503</name>
</gene>
<dbReference type="Proteomes" id="UP000664940">
    <property type="component" value="Unassembled WGS sequence"/>
</dbReference>
<evidence type="ECO:0000256" key="14">
    <source>
        <dbReference type="ARBA" id="ARBA00037483"/>
    </source>
</evidence>
<comment type="catalytic activity">
    <reaction evidence="3">
        <text>a ribonucleoside 5'-diphosphate + ATP = a ribonucleoside 5'-triphosphate + ADP</text>
        <dbReference type="Rhea" id="RHEA:18113"/>
        <dbReference type="ChEBI" id="CHEBI:30616"/>
        <dbReference type="ChEBI" id="CHEBI:57930"/>
        <dbReference type="ChEBI" id="CHEBI:61557"/>
        <dbReference type="ChEBI" id="CHEBI:456216"/>
        <dbReference type="EC" id="2.7.4.6"/>
    </reaction>
</comment>
<dbReference type="PANTHER" id="PTHR23359">
    <property type="entry name" value="NUCLEOTIDE KINASE"/>
    <property type="match status" value="1"/>
</dbReference>
<reference evidence="18 19" key="1">
    <citation type="journal article" date="2020" name="Nature">
        <title>Six reference-quality genomes reveal evolution of bat adaptations.</title>
        <authorList>
            <person name="Jebb D."/>
            <person name="Huang Z."/>
            <person name="Pippel M."/>
            <person name="Hughes G.M."/>
            <person name="Lavrichenko K."/>
            <person name="Devanna P."/>
            <person name="Winkler S."/>
            <person name="Jermiin L.S."/>
            <person name="Skirmuntt E.C."/>
            <person name="Katzourakis A."/>
            <person name="Burkitt-Gray L."/>
            <person name="Ray D.A."/>
            <person name="Sullivan K.A.M."/>
            <person name="Roscito J.G."/>
            <person name="Kirilenko B.M."/>
            <person name="Davalos L.M."/>
            <person name="Corthals A.P."/>
            <person name="Power M.L."/>
            <person name="Jones G."/>
            <person name="Ransome R.D."/>
            <person name="Dechmann D.K.N."/>
            <person name="Locatelli A.G."/>
            <person name="Puechmaille S.J."/>
            <person name="Fedrigo O."/>
            <person name="Jarvis E.D."/>
            <person name="Hiller M."/>
            <person name="Vernes S.C."/>
            <person name="Myers E.W."/>
            <person name="Teeling E.C."/>
        </authorList>
    </citation>
    <scope>NUCLEOTIDE SEQUENCE [LARGE SCALE GENOMIC DNA]</scope>
    <source>
        <strain evidence="18">Bat1K_MPI-CBG_1</strain>
    </source>
</reference>
<evidence type="ECO:0000256" key="1">
    <source>
        <dbReference type="ARBA" id="ARBA00000082"/>
    </source>
</evidence>
<dbReference type="InterPro" id="IPR027417">
    <property type="entry name" value="P-loop_NTPase"/>
</dbReference>
<comment type="catalytic activity">
    <reaction evidence="2">
        <text>AMP + ATP = 2 ADP</text>
        <dbReference type="Rhea" id="RHEA:12973"/>
        <dbReference type="ChEBI" id="CHEBI:30616"/>
        <dbReference type="ChEBI" id="CHEBI:456215"/>
        <dbReference type="ChEBI" id="CHEBI:456216"/>
        <dbReference type="EC" id="2.7.4.3"/>
    </reaction>
</comment>
<dbReference type="SUPFAM" id="SSF52540">
    <property type="entry name" value="P-loop containing nucleoside triphosphate hydrolases"/>
    <property type="match status" value="2"/>
</dbReference>
<dbReference type="InterPro" id="IPR036193">
    <property type="entry name" value="ADK_active_lid_dom_sf"/>
</dbReference>
<evidence type="ECO:0000256" key="5">
    <source>
        <dbReference type="ARBA" id="ARBA00007220"/>
    </source>
</evidence>
<dbReference type="GO" id="GO:0005524">
    <property type="term" value="F:ATP binding"/>
    <property type="evidence" value="ECO:0007669"/>
    <property type="project" value="UniProtKB-KW"/>
</dbReference>
<comment type="catalytic activity">
    <reaction evidence="1">
        <text>a 2'-deoxyribonucleoside 5'-diphosphate + ATP = a 2'-deoxyribonucleoside 5'-triphosphate + ADP</text>
        <dbReference type="Rhea" id="RHEA:44640"/>
        <dbReference type="ChEBI" id="CHEBI:30616"/>
        <dbReference type="ChEBI" id="CHEBI:61560"/>
        <dbReference type="ChEBI" id="CHEBI:73316"/>
        <dbReference type="ChEBI" id="CHEBI:456216"/>
        <dbReference type="EC" id="2.7.4.6"/>
    </reaction>
</comment>
<dbReference type="CDD" id="cd22979">
    <property type="entry name" value="DD_AK8"/>
    <property type="match status" value="1"/>
</dbReference>
<evidence type="ECO:0000256" key="8">
    <source>
        <dbReference type="ARBA" id="ARBA00022490"/>
    </source>
</evidence>
<evidence type="ECO:0000256" key="12">
    <source>
        <dbReference type="ARBA" id="ARBA00022840"/>
    </source>
</evidence>
<evidence type="ECO:0000256" key="11">
    <source>
        <dbReference type="ARBA" id="ARBA00022777"/>
    </source>
</evidence>
<name>A0A834B483_9CHIR</name>
<sequence>MDATTAPHRIPPQMPLYGETNHIFELMQNMLEQLLIHQPRDPITFMIDHLQRNNDDVPRIIILGPPASGKTTIAMWLRKHLNSSHLTMENLMAKEHSPLAAAARKHYQATKSVPSTLFIRLMEERLSEEDCVQRGWILDGIPETREQVLAIQTRGIVPRHVIVLSAPDTVLIERNLGKRVDPQTGEIYHTTFDWPPVTEVQNRLVVPSGISEPETARNLLEYHRNIIRILPSYPKILKVISADQPCVDVFYQALTYVQTNHRSNAPFTPRVLLCGPVGSGKSLQAALLAQKYSLVNVCCGQLLKEAVAEKSRFGQEIQPFFEKEIAVPDSIVAKVLGQRLDEHDCVQQGWVLHGFPRDLDQAHLLDHLGQKPNRPAAGLRVARAGTSVSCGRSGDRRRSRMQHCHVGPRRRPSAQAPGRSRLLPSPPSAGRRGCRADGVWAAAHREEGPRTLRFRAGLPANTALLATE</sequence>
<keyword evidence="12" id="KW-0067">ATP-binding</keyword>
<dbReference type="EC" id="2.7.4.6" evidence="7"/>
<dbReference type="EC" id="2.7.4.3" evidence="6"/>
<evidence type="ECO:0000256" key="6">
    <source>
        <dbReference type="ARBA" id="ARBA00012955"/>
    </source>
</evidence>
<evidence type="ECO:0000313" key="19">
    <source>
        <dbReference type="Proteomes" id="UP000664940"/>
    </source>
</evidence>
<evidence type="ECO:0000256" key="4">
    <source>
        <dbReference type="ARBA" id="ARBA00004514"/>
    </source>
</evidence>
<organism evidence="18 19">
    <name type="scientific">Phyllostomus discolor</name>
    <name type="common">pale spear-nosed bat</name>
    <dbReference type="NCBI Taxonomy" id="89673"/>
    <lineage>
        <taxon>Eukaryota</taxon>
        <taxon>Metazoa</taxon>
        <taxon>Chordata</taxon>
        <taxon>Craniata</taxon>
        <taxon>Vertebrata</taxon>
        <taxon>Euteleostomi</taxon>
        <taxon>Mammalia</taxon>
        <taxon>Eutheria</taxon>
        <taxon>Laurasiatheria</taxon>
        <taxon>Chiroptera</taxon>
        <taxon>Yangochiroptera</taxon>
        <taxon>Phyllostomidae</taxon>
        <taxon>Phyllostominae</taxon>
        <taxon>Phyllostomus</taxon>
    </lineage>
</organism>
<comment type="similarity">
    <text evidence="5 16">Belongs to the adenylate kinase family.</text>
</comment>
<dbReference type="GO" id="GO:0005829">
    <property type="term" value="C:cytosol"/>
    <property type="evidence" value="ECO:0007669"/>
    <property type="project" value="UniProtKB-SubCell"/>
</dbReference>
<keyword evidence="9 16" id="KW-0808">Transferase</keyword>
<dbReference type="Pfam" id="PF00406">
    <property type="entry name" value="ADK"/>
    <property type="match status" value="2"/>
</dbReference>
<comment type="function">
    <text evidence="14">Nucleoside monophosphate (NMP) kinase that catalyzes the reversible transfer of the terminal phosphate group between nucleoside triphosphates and monophosphates. Has highest activity toward AMP, and weaker activity toward dAMP, CMP and dCMP. Also displays broad nucleoside diphosphate kinase activity.</text>
</comment>
<feature type="compositionally biased region" description="Low complexity" evidence="17">
    <location>
        <begin position="416"/>
        <end position="431"/>
    </location>
</feature>
<evidence type="ECO:0000256" key="9">
    <source>
        <dbReference type="ARBA" id="ARBA00022679"/>
    </source>
</evidence>
<keyword evidence="11 16" id="KW-0418">Kinase</keyword>